<evidence type="ECO:0000259" key="1">
    <source>
        <dbReference type="SMART" id="SM01243"/>
    </source>
</evidence>
<dbReference type="SUPFAM" id="SSF49879">
    <property type="entry name" value="SMAD/FHA domain"/>
    <property type="match status" value="1"/>
</dbReference>
<evidence type="ECO:0000313" key="2">
    <source>
        <dbReference type="EMBL" id="KAL0165288.1"/>
    </source>
</evidence>
<name>A0ABD0NXQ5_CIRMR</name>
<dbReference type="InterPro" id="IPR008984">
    <property type="entry name" value="SMAD_FHA_dom_sf"/>
</dbReference>
<dbReference type="InterPro" id="IPR019471">
    <property type="entry name" value="Interferon_reg_factor-3"/>
</dbReference>
<dbReference type="SMART" id="SM01243">
    <property type="entry name" value="IRF-3"/>
    <property type="match status" value="1"/>
</dbReference>
<dbReference type="Gene3D" id="2.60.200.10">
    <property type="match status" value="1"/>
</dbReference>
<dbReference type="Pfam" id="PF10401">
    <property type="entry name" value="IRF-3"/>
    <property type="match status" value="1"/>
</dbReference>
<dbReference type="InterPro" id="IPR017855">
    <property type="entry name" value="SMAD-like_dom_sf"/>
</dbReference>
<proteinExistence type="predicted"/>
<organism evidence="2 3">
    <name type="scientific">Cirrhinus mrigala</name>
    <name type="common">Mrigala</name>
    <dbReference type="NCBI Taxonomy" id="683832"/>
    <lineage>
        <taxon>Eukaryota</taxon>
        <taxon>Metazoa</taxon>
        <taxon>Chordata</taxon>
        <taxon>Craniata</taxon>
        <taxon>Vertebrata</taxon>
        <taxon>Euteleostomi</taxon>
        <taxon>Actinopterygii</taxon>
        <taxon>Neopterygii</taxon>
        <taxon>Teleostei</taxon>
        <taxon>Ostariophysi</taxon>
        <taxon>Cypriniformes</taxon>
        <taxon>Cyprinidae</taxon>
        <taxon>Labeoninae</taxon>
        <taxon>Labeonini</taxon>
        <taxon>Cirrhinus</taxon>
    </lineage>
</organism>
<sequence>ARLQVSVFSGETLVSDITVTSAEGCRLAPHDDNWTYSGPGGPELVPLPQTERGALEGGVLLWMTPDGLVYCDGTHANLSAKLCKLEREQISKLLDTQLFLT</sequence>
<comment type="caution">
    <text evidence="2">The sequence shown here is derived from an EMBL/GenBank/DDBJ whole genome shotgun (WGS) entry which is preliminary data.</text>
</comment>
<evidence type="ECO:0000313" key="3">
    <source>
        <dbReference type="Proteomes" id="UP001529510"/>
    </source>
</evidence>
<keyword evidence="3" id="KW-1185">Reference proteome</keyword>
<protein>
    <recommendedName>
        <fullName evidence="1">Interferon regulatory factor-3 domain-containing protein</fullName>
    </recommendedName>
</protein>
<feature type="non-terminal residue" evidence="2">
    <location>
        <position position="101"/>
    </location>
</feature>
<dbReference type="Proteomes" id="UP001529510">
    <property type="component" value="Unassembled WGS sequence"/>
</dbReference>
<feature type="non-terminal residue" evidence="2">
    <location>
        <position position="1"/>
    </location>
</feature>
<feature type="domain" description="Interferon regulatory factor-3" evidence="1">
    <location>
        <begin position="2"/>
        <end position="101"/>
    </location>
</feature>
<dbReference type="AlphaFoldDB" id="A0ABD0NXQ5"/>
<reference evidence="2 3" key="1">
    <citation type="submission" date="2024-05" db="EMBL/GenBank/DDBJ databases">
        <title>Genome sequencing and assembly of Indian major carp, Cirrhinus mrigala (Hamilton, 1822).</title>
        <authorList>
            <person name="Mohindra V."/>
            <person name="Chowdhury L.M."/>
            <person name="Lal K."/>
            <person name="Jena J.K."/>
        </authorList>
    </citation>
    <scope>NUCLEOTIDE SEQUENCE [LARGE SCALE GENOMIC DNA]</scope>
    <source>
        <strain evidence="2">CM1030</strain>
        <tissue evidence="2">Blood</tissue>
    </source>
</reference>
<accession>A0ABD0NXQ5</accession>
<gene>
    <name evidence="2" type="ORF">M9458_041041</name>
</gene>
<dbReference type="EMBL" id="JAMKFB020000020">
    <property type="protein sequence ID" value="KAL0165288.1"/>
    <property type="molecule type" value="Genomic_DNA"/>
</dbReference>